<protein>
    <submittedName>
        <fullName evidence="1">Uncharacterized protein</fullName>
    </submittedName>
</protein>
<accession>A0A066WL10</accession>
<reference evidence="1 2" key="1">
    <citation type="submission" date="2014-05" db="EMBL/GenBank/DDBJ databases">
        <title>Genome Sequence of Flavobacterium sp. EM1321.</title>
        <authorList>
            <person name="Shin S.-K."/>
            <person name="Yi H."/>
        </authorList>
    </citation>
    <scope>NUCLEOTIDE SEQUENCE [LARGE SCALE GENOMIC DNA]</scope>
    <source>
        <strain evidence="1 2">EM1321</strain>
    </source>
</reference>
<dbReference type="RefSeq" id="WP_051627561.1">
    <property type="nucleotide sequence ID" value="NZ_JNCA01000020.1"/>
</dbReference>
<dbReference type="PATRIC" id="fig|1492738.3.peg.2204"/>
<dbReference type="OrthoDB" id="9808753at2"/>
<proteinExistence type="predicted"/>
<dbReference type="Proteomes" id="UP000027064">
    <property type="component" value="Unassembled WGS sequence"/>
</dbReference>
<organism evidence="1 2">
    <name type="scientific">Flavobacterium seoulense</name>
    <dbReference type="NCBI Taxonomy" id="1492738"/>
    <lineage>
        <taxon>Bacteria</taxon>
        <taxon>Pseudomonadati</taxon>
        <taxon>Bacteroidota</taxon>
        <taxon>Flavobacteriia</taxon>
        <taxon>Flavobacteriales</taxon>
        <taxon>Flavobacteriaceae</taxon>
        <taxon>Flavobacterium</taxon>
    </lineage>
</organism>
<evidence type="ECO:0000313" key="1">
    <source>
        <dbReference type="EMBL" id="KDN54702.1"/>
    </source>
</evidence>
<sequence length="213" mass="24545">MKRNILVAGFFIVCIINNVNSQNINFQSAYNNIEWPNELGVKGGITGDDYSYKRLTLYHGHSIVFQTGLNSPDYHNNRMFINNEGKVGIGTENPDEKLTVKGKIHTQEVRVDMAGPLVPDYVFTNDYKLKTLEEVNDYIKKNNHLPEIPSAQEIEENGFMLAEMNIKLLKKIEEMTLYIIQQDKEIKAQAKEINSFKNVFERLSKIEEKLETK</sequence>
<dbReference type="AlphaFoldDB" id="A0A066WL10"/>
<name>A0A066WL10_9FLAO</name>
<keyword evidence="2" id="KW-1185">Reference proteome</keyword>
<dbReference type="EMBL" id="JNCA01000020">
    <property type="protein sequence ID" value="KDN54702.1"/>
    <property type="molecule type" value="Genomic_DNA"/>
</dbReference>
<dbReference type="eggNOG" id="COG1044">
    <property type="taxonomic scope" value="Bacteria"/>
</dbReference>
<dbReference type="STRING" id="1492738.FEM21_22160"/>
<gene>
    <name evidence="1" type="ORF">FEM21_22160</name>
</gene>
<comment type="caution">
    <text evidence="1">The sequence shown here is derived from an EMBL/GenBank/DDBJ whole genome shotgun (WGS) entry which is preliminary data.</text>
</comment>
<evidence type="ECO:0000313" key="2">
    <source>
        <dbReference type="Proteomes" id="UP000027064"/>
    </source>
</evidence>